<dbReference type="NCBIfam" id="TIGR01624">
    <property type="entry name" value="LRP1_Cterm"/>
    <property type="match status" value="1"/>
</dbReference>
<proteinExistence type="inferred from homology"/>
<dbReference type="Pfam" id="PF05142">
    <property type="entry name" value="DUF702"/>
    <property type="match status" value="1"/>
</dbReference>
<dbReference type="PANTHER" id="PTHR31604:SF16">
    <property type="entry name" value="PROTEIN SHI RELATED SEQUENCE 3"/>
    <property type="match status" value="1"/>
</dbReference>
<dbReference type="AlphaFoldDB" id="A0A2N9GP69"/>
<keyword evidence="8" id="KW-0010">Activator</keyword>
<evidence type="ECO:0000256" key="2">
    <source>
        <dbReference type="ARBA" id="ARBA00006911"/>
    </source>
</evidence>
<name>A0A2N9GP69_FAGSY</name>
<gene>
    <name evidence="11" type="ORF">FSB_LOCUS32128</name>
</gene>
<evidence type="ECO:0000256" key="10">
    <source>
        <dbReference type="ARBA" id="ARBA00023294"/>
    </source>
</evidence>
<dbReference type="GO" id="GO:0046872">
    <property type="term" value="F:metal ion binding"/>
    <property type="evidence" value="ECO:0007669"/>
    <property type="project" value="UniProtKB-KW"/>
</dbReference>
<keyword evidence="9" id="KW-0539">Nucleus</keyword>
<accession>A0A2N9GP69</accession>
<dbReference type="GO" id="GO:0009734">
    <property type="term" value="P:auxin-activated signaling pathway"/>
    <property type="evidence" value="ECO:0007669"/>
    <property type="project" value="UniProtKB-KW"/>
</dbReference>
<evidence type="ECO:0000256" key="5">
    <source>
        <dbReference type="ARBA" id="ARBA00022833"/>
    </source>
</evidence>
<sequence>MRHLGGLIGGGGSRCQDCGNQAKKECVYMRCRTCCKNKGFQCPTHVKSTWVPLYRRRQRQQHLAPVLPQHLLGHSPKRHRQIPSSGSEEGNFPAEVHSMATFRCIRVSSMDDAVEEYAFQATVAIGGHVFRGVLYDQGLETRHNSSTNIGESSSGRVVLDQQHNNNHVNAASTLAATNSASTSADAAEPFVPPSYPFSLNAFMPGTQFLPRQKT</sequence>
<evidence type="ECO:0008006" key="12">
    <source>
        <dbReference type="Google" id="ProtNLM"/>
    </source>
</evidence>
<organism evidence="11">
    <name type="scientific">Fagus sylvatica</name>
    <name type="common">Beechnut</name>
    <dbReference type="NCBI Taxonomy" id="28930"/>
    <lineage>
        <taxon>Eukaryota</taxon>
        <taxon>Viridiplantae</taxon>
        <taxon>Streptophyta</taxon>
        <taxon>Embryophyta</taxon>
        <taxon>Tracheophyta</taxon>
        <taxon>Spermatophyta</taxon>
        <taxon>Magnoliopsida</taxon>
        <taxon>eudicotyledons</taxon>
        <taxon>Gunneridae</taxon>
        <taxon>Pentapetalae</taxon>
        <taxon>rosids</taxon>
        <taxon>fabids</taxon>
        <taxon>Fagales</taxon>
        <taxon>Fagaceae</taxon>
        <taxon>Fagus</taxon>
    </lineage>
</organism>
<comment type="subcellular location">
    <subcellularLocation>
        <location evidence="1">Nucleus</location>
    </subcellularLocation>
</comment>
<evidence type="ECO:0000256" key="4">
    <source>
        <dbReference type="ARBA" id="ARBA00022723"/>
    </source>
</evidence>
<dbReference type="GO" id="GO:0005634">
    <property type="term" value="C:nucleus"/>
    <property type="evidence" value="ECO:0007669"/>
    <property type="project" value="UniProtKB-SubCell"/>
</dbReference>
<dbReference type="InterPro" id="IPR006510">
    <property type="entry name" value="Znf_LRP1"/>
</dbReference>
<keyword evidence="10" id="KW-0927">Auxin signaling pathway</keyword>
<dbReference type="GO" id="GO:0003700">
    <property type="term" value="F:DNA-binding transcription factor activity"/>
    <property type="evidence" value="ECO:0007669"/>
    <property type="project" value="InterPro"/>
</dbReference>
<evidence type="ECO:0000256" key="8">
    <source>
        <dbReference type="ARBA" id="ARBA00023159"/>
    </source>
</evidence>
<dbReference type="GO" id="GO:0045893">
    <property type="term" value="P:positive regulation of DNA-templated transcription"/>
    <property type="evidence" value="ECO:0007669"/>
    <property type="project" value="TreeGrafter"/>
</dbReference>
<evidence type="ECO:0000256" key="6">
    <source>
        <dbReference type="ARBA" id="ARBA00023070"/>
    </source>
</evidence>
<dbReference type="GO" id="GO:0009851">
    <property type="term" value="P:auxin biosynthetic process"/>
    <property type="evidence" value="ECO:0007669"/>
    <property type="project" value="UniProtKB-KW"/>
</dbReference>
<keyword evidence="4" id="KW-0479">Metal-binding</keyword>
<dbReference type="InterPro" id="IPR006511">
    <property type="entry name" value="SHI_C"/>
</dbReference>
<keyword evidence="7" id="KW-0238">DNA-binding</keyword>
<comment type="similarity">
    <text evidence="2">Belongs to the SHI protein family.</text>
</comment>
<evidence type="ECO:0000256" key="3">
    <source>
        <dbReference type="ARBA" id="ARBA00022473"/>
    </source>
</evidence>
<keyword evidence="3" id="KW-0217">Developmental protein</keyword>
<protein>
    <recommendedName>
        <fullName evidence="12">Protein SHI RELATED SEQUENCE</fullName>
    </recommendedName>
</protein>
<dbReference type="NCBIfam" id="TIGR01623">
    <property type="entry name" value="put_zinc_LRP1"/>
    <property type="match status" value="1"/>
</dbReference>
<keyword evidence="6" id="KW-0073">Auxin biosynthesis</keyword>
<dbReference type="PANTHER" id="PTHR31604">
    <property type="entry name" value="PROTEIN LATERAL ROOT PRIMORDIUM 1"/>
    <property type="match status" value="1"/>
</dbReference>
<evidence type="ECO:0000256" key="9">
    <source>
        <dbReference type="ARBA" id="ARBA00023242"/>
    </source>
</evidence>
<dbReference type="InterPro" id="IPR007818">
    <property type="entry name" value="SHI"/>
</dbReference>
<dbReference type="GO" id="GO:0003677">
    <property type="term" value="F:DNA binding"/>
    <property type="evidence" value="ECO:0007669"/>
    <property type="project" value="UniProtKB-KW"/>
</dbReference>
<keyword evidence="5" id="KW-0862">Zinc</keyword>
<evidence type="ECO:0000256" key="7">
    <source>
        <dbReference type="ARBA" id="ARBA00023125"/>
    </source>
</evidence>
<reference evidence="11" key="1">
    <citation type="submission" date="2018-02" db="EMBL/GenBank/DDBJ databases">
        <authorList>
            <person name="Cohen D.B."/>
            <person name="Kent A.D."/>
        </authorList>
    </citation>
    <scope>NUCLEOTIDE SEQUENCE</scope>
</reference>
<evidence type="ECO:0000313" key="11">
    <source>
        <dbReference type="EMBL" id="SPD04246.1"/>
    </source>
</evidence>
<evidence type="ECO:0000256" key="1">
    <source>
        <dbReference type="ARBA" id="ARBA00004123"/>
    </source>
</evidence>
<dbReference type="EMBL" id="OIVN01002513">
    <property type="protein sequence ID" value="SPD04246.1"/>
    <property type="molecule type" value="Genomic_DNA"/>
</dbReference>